<comment type="caution">
    <text evidence="1">The sequence shown here is derived from an EMBL/GenBank/DDBJ whole genome shotgun (WGS) entry which is preliminary data.</text>
</comment>
<dbReference type="InterPro" id="IPR008651">
    <property type="entry name" value="Uncharacterised_HicB"/>
</dbReference>
<gene>
    <name evidence="1" type="ORF">J0I24_09410</name>
</gene>
<dbReference type="AlphaFoldDB" id="A0A8I1MXR7"/>
<accession>A0A8I1MXR7</accession>
<dbReference type="GO" id="GO:0006355">
    <property type="term" value="P:regulation of DNA-templated transcription"/>
    <property type="evidence" value="ECO:0007669"/>
    <property type="project" value="InterPro"/>
</dbReference>
<proteinExistence type="predicted"/>
<protein>
    <submittedName>
        <fullName evidence="1">Type II toxin-antitoxin system HicB family antitoxin</fullName>
    </submittedName>
</protein>
<dbReference type="SUPFAM" id="SSF143100">
    <property type="entry name" value="TTHA1013/TTHA0281-like"/>
    <property type="match status" value="1"/>
</dbReference>
<dbReference type="Proteomes" id="UP000664800">
    <property type="component" value="Unassembled WGS sequence"/>
</dbReference>
<dbReference type="RefSeq" id="WP_276730409.1">
    <property type="nucleotide sequence ID" value="NZ_JAFKMR010000018.1"/>
</dbReference>
<dbReference type="InterPro" id="IPR010985">
    <property type="entry name" value="Ribbon_hlx_hlx"/>
</dbReference>
<evidence type="ECO:0000313" key="1">
    <source>
        <dbReference type="EMBL" id="MBN8744511.1"/>
    </source>
</evidence>
<sequence>MNNVMTYKGYAASMTYDPDDKILVGRVLDIADIIGFHGESVAEFEAAFHCAIDDYISACAKLEQPPEKPASGKLMLRIDPSIHAAAAKAAAREGQSMNKWVAKVLSAATAHR</sequence>
<dbReference type="Pfam" id="PF05534">
    <property type="entry name" value="HicB"/>
    <property type="match status" value="1"/>
</dbReference>
<reference evidence="1" key="1">
    <citation type="submission" date="2021-02" db="EMBL/GenBank/DDBJ databases">
        <title>Thiocyanate and organic carbon inputs drive convergent selection for specific autotrophic Afipia and Thiobacillus strains within complex microbiomes.</title>
        <authorList>
            <person name="Huddy R.J."/>
            <person name="Sachdeva R."/>
            <person name="Kadzinga F."/>
            <person name="Kantor R.S."/>
            <person name="Harrison S.T.L."/>
            <person name="Banfield J.F."/>
        </authorList>
    </citation>
    <scope>NUCLEOTIDE SEQUENCE</scope>
    <source>
        <strain evidence="1">SCN18_13_7_16_R3_B_64_19</strain>
    </source>
</reference>
<evidence type="ECO:0000313" key="2">
    <source>
        <dbReference type="Proteomes" id="UP000664800"/>
    </source>
</evidence>
<dbReference type="InterPro" id="IPR035069">
    <property type="entry name" value="TTHA1013/TTHA0281-like"/>
</dbReference>
<dbReference type="SUPFAM" id="SSF47598">
    <property type="entry name" value="Ribbon-helix-helix"/>
    <property type="match status" value="1"/>
</dbReference>
<dbReference type="EMBL" id="JAFKMR010000018">
    <property type="protein sequence ID" value="MBN8744511.1"/>
    <property type="molecule type" value="Genomic_DNA"/>
</dbReference>
<name>A0A8I1MXR7_THIA3</name>
<organism evidence="1 2">
    <name type="scientific">Thiomonas arsenitoxydans (strain DSM 22701 / CIP 110005 / 3As)</name>
    <dbReference type="NCBI Taxonomy" id="426114"/>
    <lineage>
        <taxon>Bacteria</taxon>
        <taxon>Pseudomonadati</taxon>
        <taxon>Pseudomonadota</taxon>
        <taxon>Betaproteobacteria</taxon>
        <taxon>Burkholderiales</taxon>
        <taxon>Thiomonas</taxon>
    </lineage>
</organism>